<keyword evidence="5" id="KW-0436">Ligase</keyword>
<dbReference type="NCBIfam" id="TIGR00081">
    <property type="entry name" value="purC"/>
    <property type="match status" value="1"/>
</dbReference>
<name>A0A6A7C8Y9_9PEZI</name>
<evidence type="ECO:0000256" key="9">
    <source>
        <dbReference type="ARBA" id="ARBA00030409"/>
    </source>
</evidence>
<dbReference type="HAMAP" id="MF_00137">
    <property type="entry name" value="SAICAR_synth"/>
    <property type="match status" value="1"/>
</dbReference>
<dbReference type="GO" id="GO:0005737">
    <property type="term" value="C:cytoplasm"/>
    <property type="evidence" value="ECO:0007669"/>
    <property type="project" value="TreeGrafter"/>
</dbReference>
<dbReference type="PANTHER" id="PTHR43700">
    <property type="entry name" value="PHOSPHORIBOSYLAMINOIMIDAZOLE-SUCCINOCARBOXAMIDE SYNTHASE"/>
    <property type="match status" value="1"/>
</dbReference>
<organism evidence="11 12">
    <name type="scientific">Piedraia hortae CBS 480.64</name>
    <dbReference type="NCBI Taxonomy" id="1314780"/>
    <lineage>
        <taxon>Eukaryota</taxon>
        <taxon>Fungi</taxon>
        <taxon>Dikarya</taxon>
        <taxon>Ascomycota</taxon>
        <taxon>Pezizomycotina</taxon>
        <taxon>Dothideomycetes</taxon>
        <taxon>Dothideomycetidae</taxon>
        <taxon>Capnodiales</taxon>
        <taxon>Piedraiaceae</taxon>
        <taxon>Piedraia</taxon>
    </lineage>
</organism>
<evidence type="ECO:0000256" key="5">
    <source>
        <dbReference type="ARBA" id="ARBA00022598"/>
    </source>
</evidence>
<dbReference type="FunFam" id="3.30.470.20:FF:000015">
    <property type="entry name" value="Phosphoribosylaminoimidazole-succinocarboxamide synthase"/>
    <property type="match status" value="1"/>
</dbReference>
<evidence type="ECO:0000256" key="7">
    <source>
        <dbReference type="ARBA" id="ARBA00022755"/>
    </source>
</evidence>
<reference evidence="11" key="1">
    <citation type="journal article" date="2020" name="Stud. Mycol.">
        <title>101 Dothideomycetes genomes: a test case for predicting lifestyles and emergence of pathogens.</title>
        <authorList>
            <person name="Haridas S."/>
            <person name="Albert R."/>
            <person name="Binder M."/>
            <person name="Bloem J."/>
            <person name="Labutti K."/>
            <person name="Salamov A."/>
            <person name="Andreopoulos B."/>
            <person name="Baker S."/>
            <person name="Barry K."/>
            <person name="Bills G."/>
            <person name="Bluhm B."/>
            <person name="Cannon C."/>
            <person name="Castanera R."/>
            <person name="Culley D."/>
            <person name="Daum C."/>
            <person name="Ezra D."/>
            <person name="Gonzalez J."/>
            <person name="Henrissat B."/>
            <person name="Kuo A."/>
            <person name="Liang C."/>
            <person name="Lipzen A."/>
            <person name="Lutzoni F."/>
            <person name="Magnuson J."/>
            <person name="Mondo S."/>
            <person name="Nolan M."/>
            <person name="Ohm R."/>
            <person name="Pangilinan J."/>
            <person name="Park H.-J."/>
            <person name="Ramirez L."/>
            <person name="Alfaro M."/>
            <person name="Sun H."/>
            <person name="Tritt A."/>
            <person name="Yoshinaga Y."/>
            <person name="Zwiers L.-H."/>
            <person name="Turgeon B."/>
            <person name="Goodwin S."/>
            <person name="Spatafora J."/>
            <person name="Crous P."/>
            <person name="Grigoriev I."/>
        </authorList>
    </citation>
    <scope>NUCLEOTIDE SEQUENCE</scope>
    <source>
        <strain evidence="11">CBS 480.64</strain>
    </source>
</reference>
<dbReference type="SUPFAM" id="SSF56104">
    <property type="entry name" value="SAICAR synthase-like"/>
    <property type="match status" value="1"/>
</dbReference>
<dbReference type="GO" id="GO:0006189">
    <property type="term" value="P:'de novo' IMP biosynthetic process"/>
    <property type="evidence" value="ECO:0007669"/>
    <property type="project" value="UniProtKB-UniPathway"/>
</dbReference>
<dbReference type="GO" id="GO:0004639">
    <property type="term" value="F:phosphoribosylaminoimidazolesuccinocarboxamide synthase activity"/>
    <property type="evidence" value="ECO:0007669"/>
    <property type="project" value="UniProtKB-EC"/>
</dbReference>
<dbReference type="NCBIfam" id="NF010568">
    <property type="entry name" value="PRK13961.1"/>
    <property type="match status" value="1"/>
</dbReference>
<dbReference type="GO" id="GO:0005524">
    <property type="term" value="F:ATP binding"/>
    <property type="evidence" value="ECO:0007669"/>
    <property type="project" value="UniProtKB-KW"/>
</dbReference>
<protein>
    <recommendedName>
        <fullName evidence="4">Phosphoribosylaminoimidazole-succinocarboxamide synthase</fullName>
        <ecNumber evidence="3">6.3.2.6</ecNumber>
    </recommendedName>
    <alternativeName>
        <fullName evidence="9">SAICAR synthetase</fullName>
    </alternativeName>
</protein>
<dbReference type="Gene3D" id="3.30.200.20">
    <property type="entry name" value="Phosphorylase Kinase, domain 1"/>
    <property type="match status" value="1"/>
</dbReference>
<evidence type="ECO:0000256" key="6">
    <source>
        <dbReference type="ARBA" id="ARBA00022741"/>
    </source>
</evidence>
<dbReference type="InterPro" id="IPR028923">
    <property type="entry name" value="SAICAR_synt/ADE2_N"/>
</dbReference>
<dbReference type="AlphaFoldDB" id="A0A6A7C8Y9"/>
<keyword evidence="7" id="KW-0658">Purine biosynthesis</keyword>
<accession>A0A6A7C8Y9</accession>
<evidence type="ECO:0000256" key="4">
    <source>
        <dbReference type="ARBA" id="ARBA00016460"/>
    </source>
</evidence>
<sequence>MSHQENHTSAITDAPLTTIELSYPKLASGKVREIFDIGSEKLLFVATDRISAYDAILKNGIPSKGIILTQLSAHWFKLLTVKFPKIKHHMLTTELPSSISQEEKSCLTGRCMQVRRLPVVPIESIVRGYLTGSAWVEYQAKGTVHGIQMPAGLKESEKLESPIWTPSTKAEAGANDENISPDMARDLVGVELGRRIEEASLKVYEFARDYAEERGILLADTKFEFAHDPDTGDLVLVDEVLTPDSSRFWAKEKYCVGQGQESFDKQFLRDWLVSSGQKGMSGVEMPNEIVKKTLEKYFEAYRLLTGRQDLRVWFNGEPIRD</sequence>
<comment type="similarity">
    <text evidence="2">Belongs to the SAICAR synthetase family.</text>
</comment>
<dbReference type="CDD" id="cd01414">
    <property type="entry name" value="SAICAR_synt_Sc"/>
    <property type="match status" value="1"/>
</dbReference>
<dbReference type="PANTHER" id="PTHR43700:SF1">
    <property type="entry name" value="PHOSPHORIBOSYLAMINOIMIDAZOLE-SUCCINOCARBOXAMIDE SYNTHASE"/>
    <property type="match status" value="1"/>
</dbReference>
<dbReference type="UniPathway" id="UPA00074">
    <property type="reaction ID" value="UER00131"/>
</dbReference>
<keyword evidence="8" id="KW-0067">ATP-binding</keyword>
<keyword evidence="12" id="KW-1185">Reference proteome</keyword>
<comment type="pathway">
    <text evidence="1">Purine metabolism; IMP biosynthesis via de novo pathway; 5-amino-1-(5-phospho-D-ribosyl)imidazole-4-carboxamide from 5-amino-1-(5-phospho-D-ribosyl)imidazole-4-carboxylate: step 1/2.</text>
</comment>
<dbReference type="EMBL" id="MU005959">
    <property type="protein sequence ID" value="KAF2863707.1"/>
    <property type="molecule type" value="Genomic_DNA"/>
</dbReference>
<evidence type="ECO:0000256" key="3">
    <source>
        <dbReference type="ARBA" id="ARBA00012217"/>
    </source>
</evidence>
<keyword evidence="6" id="KW-0547">Nucleotide-binding</keyword>
<dbReference type="Pfam" id="PF01259">
    <property type="entry name" value="SAICAR_synt"/>
    <property type="match status" value="1"/>
</dbReference>
<feature type="domain" description="SAICAR synthetase/ADE2 N-terminal" evidence="10">
    <location>
        <begin position="26"/>
        <end position="279"/>
    </location>
</feature>
<dbReference type="InterPro" id="IPR018236">
    <property type="entry name" value="SAICAR_synthetase_CS"/>
</dbReference>
<gene>
    <name evidence="11" type="ORF">K470DRAFT_254600</name>
</gene>
<evidence type="ECO:0000256" key="8">
    <source>
        <dbReference type="ARBA" id="ARBA00022840"/>
    </source>
</evidence>
<dbReference type="PROSITE" id="PS01057">
    <property type="entry name" value="SAICAR_SYNTHETASE_1"/>
    <property type="match status" value="1"/>
</dbReference>
<dbReference type="Proteomes" id="UP000799421">
    <property type="component" value="Unassembled WGS sequence"/>
</dbReference>
<evidence type="ECO:0000256" key="1">
    <source>
        <dbReference type="ARBA" id="ARBA00004672"/>
    </source>
</evidence>
<evidence type="ECO:0000256" key="2">
    <source>
        <dbReference type="ARBA" id="ARBA00010190"/>
    </source>
</evidence>
<dbReference type="EC" id="6.3.2.6" evidence="3"/>
<evidence type="ECO:0000313" key="12">
    <source>
        <dbReference type="Proteomes" id="UP000799421"/>
    </source>
</evidence>
<proteinExistence type="inferred from homology"/>
<dbReference type="Gene3D" id="3.30.470.20">
    <property type="entry name" value="ATP-grasp fold, B domain"/>
    <property type="match status" value="1"/>
</dbReference>
<evidence type="ECO:0000313" key="11">
    <source>
        <dbReference type="EMBL" id="KAF2863707.1"/>
    </source>
</evidence>
<dbReference type="InterPro" id="IPR001636">
    <property type="entry name" value="SAICAR_synth"/>
</dbReference>
<dbReference type="OrthoDB" id="9991235at2759"/>
<evidence type="ECO:0000259" key="10">
    <source>
        <dbReference type="Pfam" id="PF01259"/>
    </source>
</evidence>